<feature type="binding site" evidence="12">
    <location>
        <position position="745"/>
    </location>
    <ligand>
        <name>Ca(2+)</name>
        <dbReference type="ChEBI" id="CHEBI:29108"/>
    </ligand>
</feature>
<feature type="binding site" evidence="12">
    <location>
        <position position="876"/>
    </location>
    <ligand>
        <name>Ca(2+)</name>
        <dbReference type="ChEBI" id="CHEBI:29108"/>
    </ligand>
</feature>
<keyword evidence="5" id="KW-0285">Flavoprotein</keyword>
<feature type="binding site" evidence="12">
    <location>
        <position position="814"/>
    </location>
    <ligand>
        <name>Ca(2+)</name>
        <dbReference type="ChEBI" id="CHEBI:29108"/>
    </ligand>
</feature>
<dbReference type="GO" id="GO:0140682">
    <property type="term" value="F:FAD-dependent H3K4me/H3K4me3 demethylase activity"/>
    <property type="evidence" value="ECO:0007669"/>
    <property type="project" value="UniProtKB-ARBA"/>
</dbReference>
<evidence type="ECO:0000256" key="1">
    <source>
        <dbReference type="ARBA" id="ARBA00001913"/>
    </source>
</evidence>
<dbReference type="GO" id="GO:0005509">
    <property type="term" value="F:calcium ion binding"/>
    <property type="evidence" value="ECO:0007669"/>
    <property type="project" value="InterPro"/>
</dbReference>
<keyword evidence="9 12" id="KW-0106">Calcium</keyword>
<organism evidence="15 16">
    <name type="scientific">Mesorhabditis spiculigera</name>
    <dbReference type="NCBI Taxonomy" id="96644"/>
    <lineage>
        <taxon>Eukaryota</taxon>
        <taxon>Metazoa</taxon>
        <taxon>Ecdysozoa</taxon>
        <taxon>Nematoda</taxon>
        <taxon>Chromadorea</taxon>
        <taxon>Rhabditida</taxon>
        <taxon>Rhabditina</taxon>
        <taxon>Rhabditomorpha</taxon>
        <taxon>Rhabditoidea</taxon>
        <taxon>Rhabditidae</taxon>
        <taxon>Mesorhabditinae</taxon>
        <taxon>Mesorhabditis</taxon>
    </lineage>
</organism>
<comment type="similarity">
    <text evidence="4">Belongs to the flavin monoamine oxidase family.</text>
</comment>
<dbReference type="InterPro" id="IPR009057">
    <property type="entry name" value="Homeodomain-like_sf"/>
</dbReference>
<evidence type="ECO:0000256" key="10">
    <source>
        <dbReference type="ARBA" id="ARBA00023002"/>
    </source>
</evidence>
<dbReference type="PROSITE" id="PS50934">
    <property type="entry name" value="SWIRM"/>
    <property type="match status" value="1"/>
</dbReference>
<keyword evidence="10" id="KW-0560">Oxidoreductase</keyword>
<evidence type="ECO:0000256" key="2">
    <source>
        <dbReference type="ARBA" id="ARBA00001974"/>
    </source>
</evidence>
<dbReference type="EMBL" id="CATQJA010002641">
    <property type="protein sequence ID" value="CAJ0575988.1"/>
    <property type="molecule type" value="Genomic_DNA"/>
</dbReference>
<dbReference type="InterPro" id="IPR002937">
    <property type="entry name" value="Amino_oxidase"/>
</dbReference>
<keyword evidence="6 12" id="KW-0479">Metal-binding</keyword>
<comment type="cofactor">
    <cofactor evidence="2">
        <name>FAD</name>
        <dbReference type="ChEBI" id="CHEBI:57692"/>
    </cofactor>
</comment>
<feature type="non-terminal residue" evidence="15">
    <location>
        <position position="1"/>
    </location>
</feature>
<dbReference type="PANTHER" id="PTHR10742:SF410">
    <property type="entry name" value="LYSINE-SPECIFIC HISTONE DEMETHYLASE 2"/>
    <property type="match status" value="1"/>
</dbReference>
<dbReference type="InterPro" id="IPR009283">
    <property type="entry name" value="Apyrase"/>
</dbReference>
<dbReference type="SUPFAM" id="SSF54373">
    <property type="entry name" value="FAD-linked reductases, C-terminal domain"/>
    <property type="match status" value="1"/>
</dbReference>
<dbReference type="Gene3D" id="2.120.10.100">
    <property type="entry name" value="Apyrase"/>
    <property type="match status" value="1"/>
</dbReference>
<evidence type="ECO:0000259" key="14">
    <source>
        <dbReference type="PROSITE" id="PS50934"/>
    </source>
</evidence>
<dbReference type="Proteomes" id="UP001177023">
    <property type="component" value="Unassembled WGS sequence"/>
</dbReference>
<proteinExistence type="inferred from homology"/>
<dbReference type="GO" id="GO:0017110">
    <property type="term" value="F:nucleoside diphosphate phosphatase activity"/>
    <property type="evidence" value="ECO:0007669"/>
    <property type="project" value="InterPro"/>
</dbReference>
<dbReference type="Gene3D" id="3.50.50.60">
    <property type="entry name" value="FAD/NAD(P)-binding domain"/>
    <property type="match status" value="2"/>
</dbReference>
<comment type="caution">
    <text evidence="15">The sequence shown here is derived from an EMBL/GenBank/DDBJ whole genome shotgun (WGS) entry which is preliminary data.</text>
</comment>
<feature type="domain" description="SWIRM" evidence="14">
    <location>
        <begin position="360"/>
        <end position="458"/>
    </location>
</feature>
<feature type="compositionally biased region" description="Low complexity" evidence="13">
    <location>
        <begin position="106"/>
        <end position="118"/>
    </location>
</feature>
<keyword evidence="16" id="KW-1185">Reference proteome</keyword>
<evidence type="ECO:0000256" key="7">
    <source>
        <dbReference type="ARBA" id="ARBA00022801"/>
    </source>
</evidence>
<dbReference type="InterPro" id="IPR036258">
    <property type="entry name" value="Apyrase_sf"/>
</dbReference>
<comment type="cofactor">
    <cofactor evidence="1 12">
        <name>Ca(2+)</name>
        <dbReference type="ChEBI" id="CHEBI:29108"/>
    </cofactor>
</comment>
<comment type="subcellular location">
    <subcellularLocation>
        <location evidence="3">Nucleus</location>
    </subcellularLocation>
</comment>
<sequence>MREPPIKRPPMRRAAKLDELAALVRMELTPDDKDEDSRDAFVPYNPAKQLIINGRCNSPSYPSSSNASSSNGSHGSNGLPANLLPERSPAARMSPENDLASASPQSKKSTLSMKSSTKSEPHATIPDGVAVKQEPPDCYESDVNEPSGYGHLTDPGPSFQQHPKATKSRKRKAEQELTCALNLSSRCTRSDTDSGRFWDLNQDEHFCKTCLFEITQGSLEKEFLGWKEEFSQHCRKNPGAKFFVQDKLLPFWLRCTQCHKFRNVPSKEPLEPTAIGHFTCGTLSNRNSCQDVIDPLAAKAWEFNWMKGSNTLPLLINSPALPFISSKSYYYDLIGMSPAQSHFSANMEKISDWARPFHEDDKDPAALVFGAGDMEYDEKLKFPAFNKESVYYLAVRNLIVSLWTLDPFKYLTFSECERHLLCRGLSRIWYIRLLRLVYDFLNAHGIINIGALSLPKLPETRLNRRLSVLIVGAGLSGLTAARQLRSFGVNVTVLEAKNRIGGRMNDEYGLGSTVGRGAQIVTGVVNSPIVLICKQKGFRYRALNDECPTFDSTTGDIIDYKTDELASIMYGAAMDGVVHWRTLKKKDHSLLVTSIITYYLVTCGCWKGRGVDSGYNNTQLLRSRELADGWTEYEMVVVTDLDTESKEPNGKKWHSNARRGFLKYHKKDHKASVAWESEAFKVYSQLASGGRAMELSDLAIFDGKLLTVDDRTGIVYELCTSKKDVMPWLLLNDGPGRTAKTLKGEWMTVKDQKLYVGGLGKEWTTPAGEYVNDNPMWVKIVDRHGAVEHVNWKDIFVKVRRALGIEYPGYMIHEAVQWSDVHNKWFFLPRRASNETYSEEADEIRGTNKMIVVSEDFTRFDVVSIGESNDPRTGFSAFQFVPGTKDHVIIALKSAEKDGIPVASYASVFDVNGHILLQDQLLPETHKSNFDLDLLEKQRVHLDESSLIRMSPLEKRIFYWHVANSEYACGAPLENVSASSWDQNEALGQFDGKHSLLVDGAQKVVESLSEGTDILLNKKVSNINLNNRGVSVILQDGTELQADKVLVTVPLAILKKNTITFDPPLPKRKLDAIERVGAGRIEKVAVAFPRCFWRDAKGKSKNFDYFAHVGSVEKRGLFHTIYDFTNRQDGPPKSFVLMSYVCGQSLALIDKKKDEEVIKMFIDTLKKIFPGKQIPKPISHMVSRWGKDEDIGMSYSYMGVNSKPEDYDSLAAPAYDRIFFAGEATHRFFPQTMHGAYLSGLRAATGILENYLIDHSKAFIEG</sequence>
<name>A0AA36G7Z3_9BILA</name>
<dbReference type="Gene3D" id="1.10.10.10">
    <property type="entry name" value="Winged helix-like DNA-binding domain superfamily/Winged helix DNA-binding domain"/>
    <property type="match status" value="1"/>
</dbReference>
<dbReference type="SUPFAM" id="SSF101887">
    <property type="entry name" value="Apyrase"/>
    <property type="match status" value="1"/>
</dbReference>
<dbReference type="InterPro" id="IPR036188">
    <property type="entry name" value="FAD/NAD-bd_sf"/>
</dbReference>
<comment type="similarity">
    <text evidence="11">Belongs to the apyrase family.</text>
</comment>
<protein>
    <recommendedName>
        <fullName evidence="14">SWIRM domain-containing protein</fullName>
    </recommendedName>
</protein>
<keyword evidence="7" id="KW-0378">Hydrolase</keyword>
<dbReference type="SUPFAM" id="SSF46689">
    <property type="entry name" value="Homeodomain-like"/>
    <property type="match status" value="1"/>
</dbReference>
<dbReference type="Pfam" id="PF04433">
    <property type="entry name" value="SWIRM"/>
    <property type="match status" value="1"/>
</dbReference>
<dbReference type="GO" id="GO:0005634">
    <property type="term" value="C:nucleus"/>
    <property type="evidence" value="ECO:0007669"/>
    <property type="project" value="UniProtKB-SubCell"/>
</dbReference>
<dbReference type="PANTHER" id="PTHR10742">
    <property type="entry name" value="FLAVIN MONOAMINE OXIDASE"/>
    <property type="match status" value="1"/>
</dbReference>
<evidence type="ECO:0000313" key="16">
    <source>
        <dbReference type="Proteomes" id="UP001177023"/>
    </source>
</evidence>
<evidence type="ECO:0000256" key="13">
    <source>
        <dbReference type="SAM" id="MobiDB-lite"/>
    </source>
</evidence>
<evidence type="ECO:0000256" key="11">
    <source>
        <dbReference type="ARBA" id="ARBA00025738"/>
    </source>
</evidence>
<dbReference type="FunFam" id="2.120.10.100:FF:000001">
    <property type="entry name" value="Soluble calcium-activated nucleotidase 1"/>
    <property type="match status" value="1"/>
</dbReference>
<evidence type="ECO:0000256" key="8">
    <source>
        <dbReference type="ARBA" id="ARBA00022827"/>
    </source>
</evidence>
<keyword evidence="8" id="KW-0274">FAD</keyword>
<evidence type="ECO:0000256" key="3">
    <source>
        <dbReference type="ARBA" id="ARBA00004123"/>
    </source>
</evidence>
<dbReference type="AlphaFoldDB" id="A0AA36G7Z3"/>
<feature type="binding site" evidence="12">
    <location>
        <position position="696"/>
    </location>
    <ligand>
        <name>Ca(2+)</name>
        <dbReference type="ChEBI" id="CHEBI:29108"/>
    </ligand>
</feature>
<accession>A0AA36G7Z3</accession>
<dbReference type="InterPro" id="IPR036388">
    <property type="entry name" value="WH-like_DNA-bd_sf"/>
</dbReference>
<reference evidence="15" key="1">
    <citation type="submission" date="2023-06" db="EMBL/GenBank/DDBJ databases">
        <authorList>
            <person name="Delattre M."/>
        </authorList>
    </citation>
    <scope>NUCLEOTIDE SEQUENCE</scope>
    <source>
        <strain evidence="15">AF72</strain>
    </source>
</reference>
<evidence type="ECO:0000313" key="15">
    <source>
        <dbReference type="EMBL" id="CAJ0575988.1"/>
    </source>
</evidence>
<evidence type="ECO:0000256" key="12">
    <source>
        <dbReference type="PIRSR" id="PIRSR609283-1"/>
    </source>
</evidence>
<evidence type="ECO:0000256" key="6">
    <source>
        <dbReference type="ARBA" id="ARBA00022723"/>
    </source>
</evidence>
<evidence type="ECO:0000256" key="4">
    <source>
        <dbReference type="ARBA" id="ARBA00005995"/>
    </source>
</evidence>
<dbReference type="SUPFAM" id="SSF51905">
    <property type="entry name" value="FAD/NAD(P)-binding domain"/>
    <property type="match status" value="2"/>
</dbReference>
<dbReference type="InterPro" id="IPR007526">
    <property type="entry name" value="SWIRM"/>
</dbReference>
<dbReference type="InterPro" id="IPR050281">
    <property type="entry name" value="Flavin_monoamine_oxidase"/>
</dbReference>
<evidence type="ECO:0000256" key="9">
    <source>
        <dbReference type="ARBA" id="ARBA00022837"/>
    </source>
</evidence>
<feature type="binding site" evidence="12">
    <location>
        <position position="697"/>
    </location>
    <ligand>
        <name>Ca(2+)</name>
        <dbReference type="ChEBI" id="CHEBI:29108"/>
    </ligand>
</feature>
<feature type="compositionally biased region" description="Low complexity" evidence="13">
    <location>
        <begin position="57"/>
        <end position="80"/>
    </location>
</feature>
<gene>
    <name evidence="15" type="ORF">MSPICULIGERA_LOCUS14288</name>
</gene>
<dbReference type="Pfam" id="PF01593">
    <property type="entry name" value="Amino_oxidase"/>
    <property type="match status" value="2"/>
</dbReference>
<dbReference type="Pfam" id="PF06079">
    <property type="entry name" value="Apyrase"/>
    <property type="match status" value="1"/>
</dbReference>
<feature type="region of interest" description="Disordered" evidence="13">
    <location>
        <begin position="52"/>
        <end position="173"/>
    </location>
</feature>
<evidence type="ECO:0000256" key="5">
    <source>
        <dbReference type="ARBA" id="ARBA00022630"/>
    </source>
</evidence>